<dbReference type="OrthoDB" id="385459at2157"/>
<evidence type="ECO:0000313" key="2">
    <source>
        <dbReference type="EMBL" id="ALU12600.1"/>
    </source>
</evidence>
<protein>
    <submittedName>
        <fullName evidence="2">Uncharacterized protein</fullName>
    </submittedName>
</protein>
<evidence type="ECO:0000313" key="3">
    <source>
        <dbReference type="Proteomes" id="UP000060778"/>
    </source>
</evidence>
<dbReference type="AlphaFoldDB" id="A0A0U3F9A8"/>
<keyword evidence="3" id="KW-1185">Reference proteome</keyword>
<dbReference type="GeneID" id="30680505"/>
<gene>
    <name evidence="2" type="ORF">EYM_05610</name>
</gene>
<dbReference type="Proteomes" id="UP000060778">
    <property type="component" value="Chromosome"/>
</dbReference>
<proteinExistence type="predicted"/>
<keyword evidence="1" id="KW-0812">Transmembrane</keyword>
<dbReference type="STRING" id="940295.EYM_05610"/>
<organism evidence="2 3">
    <name type="scientific">Ignicoccus islandicus DSM 13165</name>
    <dbReference type="NCBI Taxonomy" id="940295"/>
    <lineage>
        <taxon>Archaea</taxon>
        <taxon>Thermoproteota</taxon>
        <taxon>Thermoprotei</taxon>
        <taxon>Desulfurococcales</taxon>
        <taxon>Desulfurococcaceae</taxon>
        <taxon>Ignicoccus</taxon>
    </lineage>
</organism>
<dbReference type="PATRIC" id="fig|940295.4.peg.1080"/>
<feature type="transmembrane region" description="Helical" evidence="1">
    <location>
        <begin position="89"/>
        <end position="109"/>
    </location>
</feature>
<feature type="transmembrane region" description="Helical" evidence="1">
    <location>
        <begin position="32"/>
        <end position="53"/>
    </location>
</feature>
<dbReference type="EMBL" id="CP006867">
    <property type="protein sequence ID" value="ALU12600.1"/>
    <property type="molecule type" value="Genomic_DNA"/>
</dbReference>
<name>A0A0U3F9A8_9CREN</name>
<dbReference type="RefSeq" id="WP_075050031.1">
    <property type="nucleotide sequence ID" value="NZ_CP006867.1"/>
</dbReference>
<reference evidence="2 3" key="1">
    <citation type="submission" date="2013-11" db="EMBL/GenBank/DDBJ databases">
        <title>Comparative genomics of Ignicoccus.</title>
        <authorList>
            <person name="Podar M."/>
        </authorList>
    </citation>
    <scope>NUCLEOTIDE SEQUENCE [LARGE SCALE GENOMIC DNA]</scope>
    <source>
        <strain evidence="2 3">DSM 13165</strain>
    </source>
</reference>
<evidence type="ECO:0000256" key="1">
    <source>
        <dbReference type="SAM" id="Phobius"/>
    </source>
</evidence>
<dbReference type="KEGG" id="iis:EYM_05610"/>
<keyword evidence="1" id="KW-0472">Membrane</keyword>
<keyword evidence="1" id="KW-1133">Transmembrane helix</keyword>
<accession>A0A0U3F9A8</accession>
<sequence length="118" mass="13400">MKKALIGLVAFLMLNYVAIDLAHLVGVIKQFPLFLFFENVFWLALYAVSLYCLGKNETKGYLILSSVAWFNAGRVSRSVITPYGELPRLWVPHLFLELIILIVALLSTLQLKEKLTKT</sequence>